<dbReference type="InterPro" id="IPR025824">
    <property type="entry name" value="OB-fold_nuc-bd_dom"/>
</dbReference>
<comment type="similarity">
    <text evidence="5 6">Belongs to the XseA family.</text>
</comment>
<name>A0ABQ4TEC1_METOR</name>
<comment type="subunit">
    <text evidence="5">Heterooligomer composed of large and small subunits.</text>
</comment>
<feature type="region of interest" description="Disordered" evidence="7">
    <location>
        <begin position="515"/>
        <end position="551"/>
    </location>
</feature>
<reference evidence="10" key="2">
    <citation type="submission" date="2021-08" db="EMBL/GenBank/DDBJ databases">
        <authorList>
            <person name="Tani A."/>
            <person name="Ola A."/>
            <person name="Ogura Y."/>
            <person name="Katsura K."/>
            <person name="Hayashi T."/>
        </authorList>
    </citation>
    <scope>NUCLEOTIDE SEQUENCE</scope>
    <source>
        <strain evidence="10">NBRC 15689</strain>
    </source>
</reference>
<comment type="caution">
    <text evidence="10">The sequence shown here is derived from an EMBL/GenBank/DDBJ whole genome shotgun (WGS) entry which is preliminary data.</text>
</comment>
<evidence type="ECO:0000256" key="3">
    <source>
        <dbReference type="ARBA" id="ARBA00022801"/>
    </source>
</evidence>
<evidence type="ECO:0000256" key="6">
    <source>
        <dbReference type="RuleBase" id="RU004355"/>
    </source>
</evidence>
<feature type="domain" description="Exonuclease VII large subunit C-terminal" evidence="8">
    <location>
        <begin position="148"/>
        <end position="516"/>
    </location>
</feature>
<evidence type="ECO:0000256" key="1">
    <source>
        <dbReference type="ARBA" id="ARBA00022490"/>
    </source>
</evidence>
<accession>A0ABQ4TEC1</accession>
<keyword evidence="3 5" id="KW-0378">Hydrolase</keyword>
<proteinExistence type="inferred from homology"/>
<comment type="subcellular location">
    <subcellularLocation>
        <location evidence="5 6">Cytoplasm</location>
    </subcellularLocation>
</comment>
<dbReference type="EC" id="3.1.11.6" evidence="5"/>
<reference evidence="10" key="1">
    <citation type="journal article" date="2021" name="Front. Microbiol.">
        <title>Comprehensive Comparative Genomics and Phenotyping of Methylobacterium Species.</title>
        <authorList>
            <person name="Alessa O."/>
            <person name="Ogura Y."/>
            <person name="Fujitani Y."/>
            <person name="Takami H."/>
            <person name="Hayashi T."/>
            <person name="Sahin N."/>
            <person name="Tani A."/>
        </authorList>
    </citation>
    <scope>NUCLEOTIDE SEQUENCE</scope>
    <source>
        <strain evidence="10">NBRC 15689</strain>
    </source>
</reference>
<sequence>MALVPPPRPAPPPLSGDTPSSSVLAGNAPEWSVGDLAAALKRTLEDRFGHVRLRGEISGYRGPHGSGHAYFSLKDGAAKIDAVVWKGVLGRLRQKPKEGLEVVVTGKITTFAGKSSYQIVVDTMEPAGIGAWMALLEERKKLLAAEGLFASERKRPIPYLPRVVGVVTSPTGAVIRDILHRLEDRFPRPVLVWPVRVQGEGAAEEIAAAIGGFNQLQPGGILPRPDVLIVARGGGSIEDLWAFNEEIVVRAAAASAIPLISAVGHETDTTLIDFAADRRAPTPTGAAEMAVPVQADLLDLVADLGRRQAGTMLRRVERERADLRALLRAIPNAESYLGFKRQRLDLAEARLGPALAANARDARERLGLVAERLARRSPALALSRARERLARIGEAPRLALRHFTLAKSRELGYLAGRLALARGATLERARAVEARRADRLATLRSLLESSGARLIERRRDHLAAQGALLSSLSYRAVLARGYALVRDEAGQPLRDADAARRAAILSLEFADGLVRARPEAAPEPPPRPKPAPRRSPARAPTAARQGSLFEA</sequence>
<dbReference type="RefSeq" id="WP_238312624.1">
    <property type="nucleotide sequence ID" value="NZ_BPQV01000011.1"/>
</dbReference>
<keyword evidence="4 5" id="KW-0269">Exonuclease</keyword>
<comment type="catalytic activity">
    <reaction evidence="5 6">
        <text>Exonucleolytic cleavage in either 5'- to 3'- or 3'- to 5'-direction to yield nucleoside 5'-phosphates.</text>
        <dbReference type="EC" id="3.1.11.6"/>
    </reaction>
</comment>
<dbReference type="Pfam" id="PF02601">
    <property type="entry name" value="Exonuc_VII_L"/>
    <property type="match status" value="1"/>
</dbReference>
<keyword evidence="11" id="KW-1185">Reference proteome</keyword>
<feature type="region of interest" description="Disordered" evidence="7">
    <location>
        <begin position="1"/>
        <end position="25"/>
    </location>
</feature>
<dbReference type="CDD" id="cd04489">
    <property type="entry name" value="ExoVII_LU_OBF"/>
    <property type="match status" value="1"/>
</dbReference>
<keyword evidence="2 5" id="KW-0540">Nuclease</keyword>
<dbReference type="Proteomes" id="UP001055156">
    <property type="component" value="Unassembled WGS sequence"/>
</dbReference>
<gene>
    <name evidence="5 10" type="primary">xseA</name>
    <name evidence="10" type="ORF">LKMONMHP_3555</name>
</gene>
<evidence type="ECO:0000256" key="7">
    <source>
        <dbReference type="SAM" id="MobiDB-lite"/>
    </source>
</evidence>
<dbReference type="PANTHER" id="PTHR30008">
    <property type="entry name" value="EXODEOXYRIBONUCLEASE 7 LARGE SUBUNIT"/>
    <property type="match status" value="1"/>
</dbReference>
<dbReference type="PANTHER" id="PTHR30008:SF0">
    <property type="entry name" value="EXODEOXYRIBONUCLEASE 7 LARGE SUBUNIT"/>
    <property type="match status" value="1"/>
</dbReference>
<dbReference type="InterPro" id="IPR020579">
    <property type="entry name" value="Exonuc_VII_lsu_C"/>
</dbReference>
<evidence type="ECO:0000259" key="9">
    <source>
        <dbReference type="Pfam" id="PF13742"/>
    </source>
</evidence>
<comment type="function">
    <text evidence="5">Bidirectionally degrades single-stranded DNA into large acid-insoluble oligonucleotides, which are then degraded further into small acid-soluble oligonucleotides.</text>
</comment>
<feature type="compositionally biased region" description="Pro residues" evidence="7">
    <location>
        <begin position="1"/>
        <end position="14"/>
    </location>
</feature>
<evidence type="ECO:0000256" key="5">
    <source>
        <dbReference type="HAMAP-Rule" id="MF_00378"/>
    </source>
</evidence>
<dbReference type="Pfam" id="PF13742">
    <property type="entry name" value="tRNA_anti_2"/>
    <property type="match status" value="1"/>
</dbReference>
<evidence type="ECO:0000256" key="2">
    <source>
        <dbReference type="ARBA" id="ARBA00022722"/>
    </source>
</evidence>
<evidence type="ECO:0000256" key="4">
    <source>
        <dbReference type="ARBA" id="ARBA00022839"/>
    </source>
</evidence>
<dbReference type="EMBL" id="BPQV01000011">
    <property type="protein sequence ID" value="GJE28682.1"/>
    <property type="molecule type" value="Genomic_DNA"/>
</dbReference>
<keyword evidence="1 5" id="KW-0963">Cytoplasm</keyword>
<protein>
    <recommendedName>
        <fullName evidence="5">Exodeoxyribonuclease 7 large subunit</fullName>
        <ecNumber evidence="5">3.1.11.6</ecNumber>
    </recommendedName>
    <alternativeName>
        <fullName evidence="5">Exodeoxyribonuclease VII large subunit</fullName>
        <shortName evidence="5">Exonuclease VII large subunit</shortName>
    </alternativeName>
</protein>
<evidence type="ECO:0000313" key="10">
    <source>
        <dbReference type="EMBL" id="GJE28682.1"/>
    </source>
</evidence>
<organism evidence="10 11">
    <name type="scientific">Methylobacterium organophilum</name>
    <dbReference type="NCBI Taxonomy" id="410"/>
    <lineage>
        <taxon>Bacteria</taxon>
        <taxon>Pseudomonadati</taxon>
        <taxon>Pseudomonadota</taxon>
        <taxon>Alphaproteobacteria</taxon>
        <taxon>Hyphomicrobiales</taxon>
        <taxon>Methylobacteriaceae</taxon>
        <taxon>Methylobacterium</taxon>
    </lineage>
</organism>
<dbReference type="NCBIfam" id="TIGR00237">
    <property type="entry name" value="xseA"/>
    <property type="match status" value="1"/>
</dbReference>
<dbReference type="InterPro" id="IPR003753">
    <property type="entry name" value="Exonuc_VII_L"/>
</dbReference>
<evidence type="ECO:0000259" key="8">
    <source>
        <dbReference type="Pfam" id="PF02601"/>
    </source>
</evidence>
<evidence type="ECO:0000313" key="11">
    <source>
        <dbReference type="Proteomes" id="UP001055156"/>
    </source>
</evidence>
<feature type="domain" description="OB-fold nucleic acid binding" evidence="9">
    <location>
        <begin position="31"/>
        <end position="125"/>
    </location>
</feature>
<dbReference type="HAMAP" id="MF_00378">
    <property type="entry name" value="Exonuc_7_L"/>
    <property type="match status" value="1"/>
</dbReference>